<protein>
    <recommendedName>
        <fullName evidence="2">N(6)-L-threonylcarbamoyladenine synthase</fullName>
        <ecNumber evidence="2">2.3.1.234</ecNumber>
    </recommendedName>
</protein>
<dbReference type="HAMAP" id="MF_01445">
    <property type="entry name" value="TsaD"/>
    <property type="match status" value="1"/>
</dbReference>
<keyword evidence="7 10" id="KW-0496">Mitochondrion</keyword>
<keyword evidence="8 10" id="KW-0012">Acyltransferase</keyword>
<proteinExistence type="inferred from homology"/>
<evidence type="ECO:0000259" key="11">
    <source>
        <dbReference type="Pfam" id="PF00814"/>
    </source>
</evidence>
<dbReference type="FunFam" id="3.30.420.40:FF:000083">
    <property type="entry name" value="Probable tRNA N6-adenosine threonylcarbamoyltransferase, mitochondrial"/>
    <property type="match status" value="1"/>
</dbReference>
<dbReference type="GO" id="GO:0046872">
    <property type="term" value="F:metal ion binding"/>
    <property type="evidence" value="ECO:0007669"/>
    <property type="project" value="UniProtKB-KW"/>
</dbReference>
<dbReference type="InterPro" id="IPR017861">
    <property type="entry name" value="KAE1/TsaD"/>
</dbReference>
<evidence type="ECO:0000256" key="2">
    <source>
        <dbReference type="ARBA" id="ARBA00012156"/>
    </source>
</evidence>
<evidence type="ECO:0000256" key="6">
    <source>
        <dbReference type="ARBA" id="ARBA00022946"/>
    </source>
</evidence>
<evidence type="ECO:0000313" key="13">
    <source>
        <dbReference type="Proteomes" id="UP001151699"/>
    </source>
</evidence>
<evidence type="ECO:0000256" key="10">
    <source>
        <dbReference type="HAMAP-Rule" id="MF_03179"/>
    </source>
</evidence>
<dbReference type="NCBIfam" id="TIGR00329">
    <property type="entry name" value="gcp_kae1"/>
    <property type="match status" value="1"/>
</dbReference>
<comment type="catalytic activity">
    <reaction evidence="9 10">
        <text>L-threonylcarbamoyladenylate + adenosine(37) in tRNA = N(6)-L-threonylcarbamoyladenosine(37) in tRNA + AMP + H(+)</text>
        <dbReference type="Rhea" id="RHEA:37059"/>
        <dbReference type="Rhea" id="RHEA-COMP:10162"/>
        <dbReference type="Rhea" id="RHEA-COMP:10163"/>
        <dbReference type="ChEBI" id="CHEBI:15378"/>
        <dbReference type="ChEBI" id="CHEBI:73682"/>
        <dbReference type="ChEBI" id="CHEBI:74411"/>
        <dbReference type="ChEBI" id="CHEBI:74418"/>
        <dbReference type="ChEBI" id="CHEBI:456215"/>
        <dbReference type="EC" id="2.3.1.234"/>
    </reaction>
</comment>
<reference evidence="12" key="1">
    <citation type="submission" date="2022-07" db="EMBL/GenBank/DDBJ databases">
        <authorList>
            <person name="Trinca V."/>
            <person name="Uliana J.V.C."/>
            <person name="Torres T.T."/>
            <person name="Ward R.J."/>
            <person name="Monesi N."/>
        </authorList>
    </citation>
    <scope>NUCLEOTIDE SEQUENCE</scope>
    <source>
        <strain evidence="12">HSMRA1968</strain>
        <tissue evidence="12">Whole embryos</tissue>
    </source>
</reference>
<comment type="subcellular location">
    <subcellularLocation>
        <location evidence="1 10">Mitochondrion</location>
    </subcellularLocation>
</comment>
<keyword evidence="5 10" id="KW-0479">Metal-binding</keyword>
<comment type="cofactor">
    <cofactor evidence="10">
        <name>a divalent metal cation</name>
        <dbReference type="ChEBI" id="CHEBI:60240"/>
    </cofactor>
    <text evidence="10">Binds 1 divalent metal cation per subunit.</text>
</comment>
<dbReference type="SUPFAM" id="SSF53067">
    <property type="entry name" value="Actin-like ATPase domain"/>
    <property type="match status" value="1"/>
</dbReference>
<dbReference type="Gene3D" id="3.30.420.40">
    <property type="match status" value="2"/>
</dbReference>
<dbReference type="Proteomes" id="UP001151699">
    <property type="component" value="Unassembled WGS sequence"/>
</dbReference>
<evidence type="ECO:0000256" key="5">
    <source>
        <dbReference type="ARBA" id="ARBA00022723"/>
    </source>
</evidence>
<comment type="similarity">
    <text evidence="10">Belongs to the KAE1 / TsaD family.</text>
</comment>
<sequence length="412" mass="47009">MFRHISALRPVWLNKRTYTLGPTQRPYILGIETSCDDTGAAILNRDGNILSESVHSQHSQHLRYGGIIPPIAGELHRQNIENVVSEAFRKANLTPNDIDAIAVTNRPGLVMSLRIGVRYAKYLARKYNKPLIPVHHMEAHALTARMNNQIPFPFLCLLASGGHCILTLVKGVQDFYMLGETMDDAPGEAFDKIARRLKLRYLPEYEWMNGGQAIECASSKATNPNQFEFTLPLSQYKDCQFSFSGIKDNTRRIIERLERDNKLSPDEIIPDHENFCAGLLQTVTKHIARRTQRAIQFCEDNDYITDETGRRLVFSGGVACNDFIYNTLKELCDKLDYEIFRPMKQHCTDNGIMIAWNGMERWLENEETYRNINLDDVTVDPQAKLGTNLIENVVNANISCDWVKLSSLRKKN</sequence>
<evidence type="ECO:0000256" key="1">
    <source>
        <dbReference type="ARBA" id="ARBA00004173"/>
    </source>
</evidence>
<name>A0A9Q0ML28_9DIPT</name>
<evidence type="ECO:0000256" key="4">
    <source>
        <dbReference type="ARBA" id="ARBA00022694"/>
    </source>
</evidence>
<dbReference type="Pfam" id="PF00814">
    <property type="entry name" value="TsaD"/>
    <property type="match status" value="1"/>
</dbReference>
<dbReference type="GO" id="GO:0061711">
    <property type="term" value="F:tRNA N(6)-L-threonylcarbamoyladenine synthase activity"/>
    <property type="evidence" value="ECO:0007669"/>
    <property type="project" value="UniProtKB-EC"/>
</dbReference>
<evidence type="ECO:0000256" key="9">
    <source>
        <dbReference type="ARBA" id="ARBA00048117"/>
    </source>
</evidence>
<dbReference type="InterPro" id="IPR043129">
    <property type="entry name" value="ATPase_NBD"/>
</dbReference>
<feature type="domain" description="Gcp-like" evidence="11">
    <location>
        <begin position="48"/>
        <end position="356"/>
    </location>
</feature>
<comment type="function">
    <text evidence="10">Required for the formation of a threonylcarbamoyl group on adenosine at position 37 (t(6)A37) in mitochondrial tRNAs that read codons beginning with adenine. Probably involved in the transfer of the threonylcarbamoyl moiety of threonylcarbamoyl-AMP (TC-AMP) to the N6 group of A37. Involved in mitochondrial genome maintenance.</text>
</comment>
<dbReference type="InterPro" id="IPR000905">
    <property type="entry name" value="Gcp-like_dom"/>
</dbReference>
<evidence type="ECO:0000313" key="12">
    <source>
        <dbReference type="EMBL" id="KAJ6633197.1"/>
    </source>
</evidence>
<keyword evidence="6" id="KW-0809">Transit peptide</keyword>
<evidence type="ECO:0000256" key="8">
    <source>
        <dbReference type="ARBA" id="ARBA00023315"/>
    </source>
</evidence>
<keyword evidence="4 10" id="KW-0819">tRNA processing</keyword>
<keyword evidence="13" id="KW-1185">Reference proteome</keyword>
<dbReference type="OrthoDB" id="10259622at2759"/>
<dbReference type="EC" id="2.3.1.234" evidence="2"/>
<dbReference type="PANTHER" id="PTHR11735">
    <property type="entry name" value="TRNA N6-ADENOSINE THREONYLCARBAMOYLTRANSFERASE"/>
    <property type="match status" value="1"/>
</dbReference>
<keyword evidence="3 10" id="KW-0808">Transferase</keyword>
<comment type="subunit">
    <text evidence="10">Homodimer.</text>
</comment>
<dbReference type="PRINTS" id="PR00789">
    <property type="entry name" value="OSIALOPTASE"/>
</dbReference>
<accession>A0A9Q0ML28</accession>
<dbReference type="EMBL" id="WJQU01002138">
    <property type="protein sequence ID" value="KAJ6633197.1"/>
    <property type="molecule type" value="Genomic_DNA"/>
</dbReference>
<dbReference type="PANTHER" id="PTHR11735:SF6">
    <property type="entry name" value="TRNA N6-ADENOSINE THREONYLCARBAMOYLTRANSFERASE, MITOCHONDRIAL"/>
    <property type="match status" value="1"/>
</dbReference>
<evidence type="ECO:0000256" key="3">
    <source>
        <dbReference type="ARBA" id="ARBA00022679"/>
    </source>
</evidence>
<dbReference type="GO" id="GO:0005739">
    <property type="term" value="C:mitochondrion"/>
    <property type="evidence" value="ECO:0007669"/>
    <property type="project" value="UniProtKB-SubCell"/>
</dbReference>
<dbReference type="GO" id="GO:0002949">
    <property type="term" value="P:tRNA threonylcarbamoyladenosine modification"/>
    <property type="evidence" value="ECO:0007669"/>
    <property type="project" value="UniProtKB-UniRule"/>
</dbReference>
<evidence type="ECO:0000256" key="7">
    <source>
        <dbReference type="ARBA" id="ARBA00023128"/>
    </source>
</evidence>
<dbReference type="AlphaFoldDB" id="A0A9Q0ML28"/>
<comment type="caution">
    <text evidence="12">The sequence shown here is derived from an EMBL/GenBank/DDBJ whole genome shotgun (WGS) entry which is preliminary data.</text>
</comment>
<gene>
    <name evidence="12" type="ORF">Bhyg_15494</name>
</gene>
<dbReference type="InterPro" id="IPR022450">
    <property type="entry name" value="TsaD"/>
</dbReference>
<dbReference type="CDD" id="cd24134">
    <property type="entry name" value="ASKHA_NBD_OSGEPL1_QRI7_euk"/>
    <property type="match status" value="1"/>
</dbReference>
<organism evidence="12 13">
    <name type="scientific">Pseudolycoriella hygida</name>
    <dbReference type="NCBI Taxonomy" id="35572"/>
    <lineage>
        <taxon>Eukaryota</taxon>
        <taxon>Metazoa</taxon>
        <taxon>Ecdysozoa</taxon>
        <taxon>Arthropoda</taxon>
        <taxon>Hexapoda</taxon>
        <taxon>Insecta</taxon>
        <taxon>Pterygota</taxon>
        <taxon>Neoptera</taxon>
        <taxon>Endopterygota</taxon>
        <taxon>Diptera</taxon>
        <taxon>Nematocera</taxon>
        <taxon>Sciaroidea</taxon>
        <taxon>Sciaridae</taxon>
        <taxon>Pseudolycoriella</taxon>
    </lineage>
</organism>
<dbReference type="NCBIfam" id="TIGR03723">
    <property type="entry name" value="T6A_TsaD_YgjD"/>
    <property type="match status" value="1"/>
</dbReference>